<sequence>MRKLVNTLITLALFSASVVFAADQTIRIGVAGPFTGPYASFGDQFWLGAQKAVADINSKGGINGNRIELIKADDKCTPKQAAAVAERLVGDKVSAVVGHFCSSSTLAASKIYAKAGVLMITPGSTNPEVTEQGFKTVFRLCGRDDQQGDVAAKFIASDLKAKKIVIIHDNSTYGAGLAETVRDALLKRNIKTALYAETPRGNKDFRSLITKITELHPDAIYFSGLHSDAGPFVQQFREADKKTPIVAGDGIVTTDFVTSAGGHKITKGIYMTFGVDPRTLSSAKQTVKAFQADQIDPEGYTLYSYAAIEAIANALTKTKSLDGKQLAAWLHQNKVNTVLGEKSWDAKGDLNQSNYIMYEWNNNRSYSPK</sequence>
<dbReference type="CDD" id="cd06342">
    <property type="entry name" value="PBP1_ABC_LIVBP-like"/>
    <property type="match status" value="1"/>
</dbReference>
<keyword evidence="2" id="KW-0813">Transport</keyword>
<evidence type="ECO:0000256" key="5">
    <source>
        <dbReference type="SAM" id="SignalP"/>
    </source>
</evidence>
<dbReference type="PANTHER" id="PTHR47151">
    <property type="entry name" value="LEU/ILE/VAL-BINDING ABC TRANSPORTER SUBUNIT"/>
    <property type="match status" value="1"/>
</dbReference>
<dbReference type="Proteomes" id="UP000051497">
    <property type="component" value="Unassembled WGS sequence"/>
</dbReference>
<comment type="similarity">
    <text evidence="1">Belongs to the leucine-binding protein family.</text>
</comment>
<gene>
    <name evidence="7" type="primary">livJ_2</name>
    <name evidence="7" type="ORF">HT99x_00836</name>
    <name evidence="8" type="ORF">HT99x_013165</name>
</gene>
<name>A0A0Q9YZJ8_9GAMM</name>
<reference evidence="8" key="2">
    <citation type="journal article" date="2016" name="Genome Announc.">
        <title>Draft Genome Sequences of Two Novel Amoeba-Resistant Intranuclear Bacteria, 'Candidatus Berkiella cookevillensis' and 'Candidatus Berkiella aquae'.</title>
        <authorList>
            <person name="Mehari Y.T."/>
            <person name="Arivett B.A."/>
            <person name="Farone A.L."/>
            <person name="Gunderson J.H."/>
            <person name="Farone M.B."/>
        </authorList>
    </citation>
    <scope>NUCLEOTIDE SEQUENCE</scope>
    <source>
        <strain evidence="8">HT99</strain>
    </source>
</reference>
<evidence type="ECO:0000313" key="8">
    <source>
        <dbReference type="EMBL" id="MCS5712385.1"/>
    </source>
</evidence>
<dbReference type="GO" id="GO:0006865">
    <property type="term" value="P:amino acid transport"/>
    <property type="evidence" value="ECO:0007669"/>
    <property type="project" value="UniProtKB-KW"/>
</dbReference>
<feature type="chain" id="PRO_5043129875" evidence="5">
    <location>
        <begin position="22"/>
        <end position="369"/>
    </location>
</feature>
<keyword evidence="4" id="KW-0029">Amino-acid transport</keyword>
<evidence type="ECO:0000259" key="6">
    <source>
        <dbReference type="Pfam" id="PF13458"/>
    </source>
</evidence>
<dbReference type="InterPro" id="IPR000709">
    <property type="entry name" value="Leu_Ile_Val-bd"/>
</dbReference>
<evidence type="ECO:0000256" key="2">
    <source>
        <dbReference type="ARBA" id="ARBA00022448"/>
    </source>
</evidence>
<reference evidence="7" key="1">
    <citation type="submission" date="2015-09" db="EMBL/GenBank/DDBJ databases">
        <title>Draft Genome Sequences of Two Novel Amoeba-resistant Intranuclear Bacteria, Candidatus Berkiella cookevillensis and Candidatus Berkiella aquae.</title>
        <authorList>
            <person name="Mehari Y.T."/>
            <person name="Arivett B.A."/>
            <person name="Farone A.L."/>
            <person name="Gunderson J.H."/>
            <person name="Farone M.B."/>
        </authorList>
    </citation>
    <scope>NUCLEOTIDE SEQUENCE [LARGE SCALE GENOMIC DNA]</scope>
    <source>
        <strain evidence="7">HT99</strain>
    </source>
</reference>
<keyword evidence="3 5" id="KW-0732">Signal</keyword>
<evidence type="ECO:0000313" key="7">
    <source>
        <dbReference type="EMBL" id="KRG22414.1"/>
    </source>
</evidence>
<reference evidence="8" key="3">
    <citation type="submission" date="2021-06" db="EMBL/GenBank/DDBJ databases">
        <title>Genomic Description and Analysis of Intracellular Bacteria, Candidatus Berkiella cookevillensis and Candidatus Berkiella aquae.</title>
        <authorList>
            <person name="Kidane D.T."/>
            <person name="Mehari Y.T."/>
            <person name="Rice F.C."/>
            <person name="Arivett B.A."/>
            <person name="Farone A.L."/>
            <person name="Berk S.G."/>
            <person name="Farone M.B."/>
        </authorList>
    </citation>
    <scope>NUCLEOTIDE SEQUENCE</scope>
    <source>
        <strain evidence="8">HT99</strain>
    </source>
</reference>
<evidence type="ECO:0000256" key="3">
    <source>
        <dbReference type="ARBA" id="ARBA00022729"/>
    </source>
</evidence>
<evidence type="ECO:0000256" key="4">
    <source>
        <dbReference type="ARBA" id="ARBA00022970"/>
    </source>
</evidence>
<dbReference type="EMBL" id="LKAJ01000002">
    <property type="protein sequence ID" value="KRG22414.1"/>
    <property type="molecule type" value="Genomic_DNA"/>
</dbReference>
<dbReference type="InterPro" id="IPR028082">
    <property type="entry name" value="Peripla_BP_I"/>
</dbReference>
<dbReference type="Pfam" id="PF13458">
    <property type="entry name" value="Peripla_BP_6"/>
    <property type="match status" value="1"/>
</dbReference>
<dbReference type="PANTHER" id="PTHR47151:SF2">
    <property type="entry name" value="AMINO ACID BINDING PROTEIN"/>
    <property type="match status" value="1"/>
</dbReference>
<feature type="domain" description="Leucine-binding protein" evidence="6">
    <location>
        <begin position="25"/>
        <end position="362"/>
    </location>
</feature>
<dbReference type="Gene3D" id="3.40.50.2300">
    <property type="match status" value="2"/>
</dbReference>
<dbReference type="InterPro" id="IPR028081">
    <property type="entry name" value="Leu-bd"/>
</dbReference>
<organism evidence="7">
    <name type="scientific">Candidatus Berkiella aquae</name>
    <dbReference type="NCBI Taxonomy" id="295108"/>
    <lineage>
        <taxon>Bacteria</taxon>
        <taxon>Pseudomonadati</taxon>
        <taxon>Pseudomonadota</taxon>
        <taxon>Gammaproteobacteria</taxon>
        <taxon>Candidatus Berkiellales</taxon>
        <taxon>Candidatus Berkiellaceae</taxon>
        <taxon>Candidatus Berkiella</taxon>
    </lineage>
</organism>
<accession>A0A0Q9YZJ8</accession>
<dbReference type="AlphaFoldDB" id="A0A0Q9YZJ8"/>
<protein>
    <submittedName>
        <fullName evidence="8">Branched-chain amino acid ABC transporter substrate-binding protein</fullName>
    </submittedName>
    <submittedName>
        <fullName evidence="7">Leu/Ile/Val-binding protein</fullName>
    </submittedName>
</protein>
<dbReference type="STRING" id="295108.HT99x_00836"/>
<evidence type="ECO:0000313" key="9">
    <source>
        <dbReference type="Proteomes" id="UP000051497"/>
    </source>
</evidence>
<dbReference type="PATRIC" id="fig|1590043.3.peg.836"/>
<feature type="signal peptide" evidence="5">
    <location>
        <begin position="1"/>
        <end position="21"/>
    </location>
</feature>
<keyword evidence="9" id="KW-1185">Reference proteome</keyword>
<comment type="caution">
    <text evidence="7">The sequence shown here is derived from an EMBL/GenBank/DDBJ whole genome shotgun (WGS) entry which is preliminary data.</text>
</comment>
<evidence type="ECO:0000256" key="1">
    <source>
        <dbReference type="ARBA" id="ARBA00010062"/>
    </source>
</evidence>
<dbReference type="SUPFAM" id="SSF53822">
    <property type="entry name" value="Periplasmic binding protein-like I"/>
    <property type="match status" value="1"/>
</dbReference>
<dbReference type="RefSeq" id="WP_075065464.1">
    <property type="nucleotide sequence ID" value="NZ_LKAJ02000001.1"/>
</dbReference>
<proteinExistence type="inferred from homology"/>
<dbReference type="EMBL" id="LKAJ02000001">
    <property type="protein sequence ID" value="MCS5712385.1"/>
    <property type="molecule type" value="Genomic_DNA"/>
</dbReference>
<dbReference type="PRINTS" id="PR00337">
    <property type="entry name" value="LEUILEVALBP"/>
</dbReference>
<dbReference type="OrthoDB" id="9768386at2"/>